<dbReference type="InterPro" id="IPR008220">
    <property type="entry name" value="HAT_MetX-like"/>
</dbReference>
<dbReference type="EMBL" id="CAFBMK010000058">
    <property type="protein sequence ID" value="CAB4911290.1"/>
    <property type="molecule type" value="Genomic_DNA"/>
</dbReference>
<evidence type="ECO:0000256" key="1">
    <source>
        <dbReference type="ARBA" id="ARBA00022679"/>
    </source>
</evidence>
<dbReference type="NCBIfam" id="NF001209">
    <property type="entry name" value="PRK00175.1"/>
    <property type="match status" value="1"/>
</dbReference>
<accession>A0A6J7H4J8</accession>
<protein>
    <submittedName>
        <fullName evidence="3">Unannotated protein</fullName>
    </submittedName>
</protein>
<dbReference type="HAMAP" id="MF_00296">
    <property type="entry name" value="MetX_acyltransf"/>
    <property type="match status" value="1"/>
</dbReference>
<dbReference type="NCBIfam" id="TIGR01392">
    <property type="entry name" value="homoserO_Ac_trn"/>
    <property type="match status" value="1"/>
</dbReference>
<dbReference type="PANTHER" id="PTHR32268">
    <property type="entry name" value="HOMOSERINE O-ACETYLTRANSFERASE"/>
    <property type="match status" value="1"/>
</dbReference>
<dbReference type="InterPro" id="IPR029058">
    <property type="entry name" value="AB_hydrolase_fold"/>
</dbReference>
<dbReference type="GO" id="GO:0009092">
    <property type="term" value="P:homoserine metabolic process"/>
    <property type="evidence" value="ECO:0007669"/>
    <property type="project" value="TreeGrafter"/>
</dbReference>
<dbReference type="GO" id="GO:0004414">
    <property type="term" value="F:homoserine O-acetyltransferase activity"/>
    <property type="evidence" value="ECO:0007669"/>
    <property type="project" value="TreeGrafter"/>
</dbReference>
<dbReference type="Gene3D" id="3.40.50.1820">
    <property type="entry name" value="alpha/beta hydrolase"/>
    <property type="match status" value="1"/>
</dbReference>
<dbReference type="Pfam" id="PF00561">
    <property type="entry name" value="Abhydrolase_1"/>
    <property type="match status" value="1"/>
</dbReference>
<proteinExistence type="inferred from homology"/>
<sequence length="394" mass="42482">MTHETIADAGARDLGPGLGEVATHAVELYPAEDPLVLDNGARLGPVRVAYETYGTLNAAGDNAVVLCHALTGDAHAAGHHGDPERRGWWDVLVGPGRAIDTDRFFVVCANLLGGCRGTTGPSDVDPATGEARGLDFPALTVADLVRVQRALLRRLGVRRLAAAVGGSLGGMQVLEWTLQAPEEVDRAVVLCASARLSAQNIALSTAAREGILRDPDFQGGRYPGTGRIPRAGLSAARMLGHVTYVSEEALRRKFDRRLRDGDAVRAPPRDGHDWFAPVFEVEHYLHHQASSFVERFDALSYLYLTRVMDAFAPFEAPDAEERLGRVREAGTRFLVESFTTDWRFGPEHSDHLAAALSGAGVPVERHDVASPWGHDSFLLPIGEHLDLVAGFLAS</sequence>
<reference evidence="3" key="1">
    <citation type="submission" date="2020-05" db="EMBL/GenBank/DDBJ databases">
        <authorList>
            <person name="Chiriac C."/>
            <person name="Salcher M."/>
            <person name="Ghai R."/>
            <person name="Kavagutti S V."/>
        </authorList>
    </citation>
    <scope>NUCLEOTIDE SEQUENCE</scope>
</reference>
<dbReference type="PANTHER" id="PTHR32268:SF11">
    <property type="entry name" value="HOMOSERINE O-ACETYLTRANSFERASE"/>
    <property type="match status" value="1"/>
</dbReference>
<dbReference type="GO" id="GO:0009086">
    <property type="term" value="P:methionine biosynthetic process"/>
    <property type="evidence" value="ECO:0007669"/>
    <property type="project" value="TreeGrafter"/>
</dbReference>
<name>A0A6J7H4J8_9ZZZZ</name>
<dbReference type="PIRSF" id="PIRSF000443">
    <property type="entry name" value="Homoser_Ac_trans"/>
    <property type="match status" value="1"/>
</dbReference>
<dbReference type="SUPFAM" id="SSF53474">
    <property type="entry name" value="alpha/beta-Hydrolases"/>
    <property type="match status" value="1"/>
</dbReference>
<organism evidence="3">
    <name type="scientific">freshwater metagenome</name>
    <dbReference type="NCBI Taxonomy" id="449393"/>
    <lineage>
        <taxon>unclassified sequences</taxon>
        <taxon>metagenomes</taxon>
        <taxon>ecological metagenomes</taxon>
    </lineage>
</organism>
<dbReference type="Gene3D" id="1.10.1740.110">
    <property type="match status" value="1"/>
</dbReference>
<evidence type="ECO:0000313" key="3">
    <source>
        <dbReference type="EMBL" id="CAB4911290.1"/>
    </source>
</evidence>
<dbReference type="AlphaFoldDB" id="A0A6J7H4J8"/>
<keyword evidence="1" id="KW-0808">Transferase</keyword>
<feature type="domain" description="AB hydrolase-1" evidence="2">
    <location>
        <begin position="62"/>
        <end position="378"/>
    </location>
</feature>
<dbReference type="InterPro" id="IPR000073">
    <property type="entry name" value="AB_hydrolase_1"/>
</dbReference>
<evidence type="ECO:0000259" key="2">
    <source>
        <dbReference type="Pfam" id="PF00561"/>
    </source>
</evidence>
<gene>
    <name evidence="3" type="ORF">UFOPK3564_01261</name>
</gene>